<dbReference type="AlphaFoldDB" id="A0AAV2GEM0"/>
<comment type="catalytic activity">
    <reaction evidence="4">
        <text>an anthocyanidin + UDP-alpha-D-glucose + H(+) = an anthocyanidin 3-O-beta-D-glucoside + UDP</text>
        <dbReference type="Rhea" id="RHEA:20093"/>
        <dbReference type="ChEBI" id="CHEBI:15378"/>
        <dbReference type="ChEBI" id="CHEBI:16307"/>
        <dbReference type="ChEBI" id="CHEBI:58223"/>
        <dbReference type="ChEBI" id="CHEBI:58885"/>
        <dbReference type="ChEBI" id="CHEBI:143576"/>
        <dbReference type="EC" id="2.4.1.115"/>
    </reaction>
</comment>
<dbReference type="EC" id="2.4.1.-" evidence="6"/>
<keyword evidence="8" id="KW-1185">Reference proteome</keyword>
<protein>
    <recommendedName>
        <fullName evidence="6">Glycosyltransferase</fullName>
        <ecNumber evidence="6">2.4.1.-</ecNumber>
    </recommendedName>
</protein>
<dbReference type="PANTHER" id="PTHR11926">
    <property type="entry name" value="GLUCOSYL/GLUCURONOSYL TRANSFERASES"/>
    <property type="match status" value="1"/>
</dbReference>
<dbReference type="FunFam" id="3.40.50.2000:FF:000019">
    <property type="entry name" value="Glycosyltransferase"/>
    <property type="match status" value="1"/>
</dbReference>
<name>A0AAV2GEM0_9ROSI</name>
<proteinExistence type="inferred from homology"/>
<dbReference type="EMBL" id="OZ034821">
    <property type="protein sequence ID" value="CAL1408594.1"/>
    <property type="molecule type" value="Genomic_DNA"/>
</dbReference>
<dbReference type="InterPro" id="IPR035595">
    <property type="entry name" value="UDP_glycos_trans_CS"/>
</dbReference>
<keyword evidence="5" id="KW-0328">Glycosyltransferase</keyword>
<dbReference type="SUPFAM" id="SSF53756">
    <property type="entry name" value="UDP-Glycosyltransferase/glycogen phosphorylase"/>
    <property type="match status" value="1"/>
</dbReference>
<dbReference type="Proteomes" id="UP001497516">
    <property type="component" value="Chromosome 8"/>
</dbReference>
<evidence type="ECO:0000256" key="1">
    <source>
        <dbReference type="ARBA" id="ARBA00004935"/>
    </source>
</evidence>
<reference evidence="7 8" key="1">
    <citation type="submission" date="2024-04" db="EMBL/GenBank/DDBJ databases">
        <authorList>
            <person name="Fracassetti M."/>
        </authorList>
    </citation>
    <scope>NUCLEOTIDE SEQUENCE [LARGE SCALE GENOMIC DNA]</scope>
</reference>
<accession>A0AAV2GEM0</accession>
<dbReference type="GO" id="GO:0080043">
    <property type="term" value="F:quercetin 3-O-glucosyltransferase activity"/>
    <property type="evidence" value="ECO:0007669"/>
    <property type="project" value="TreeGrafter"/>
</dbReference>
<evidence type="ECO:0000256" key="6">
    <source>
        <dbReference type="RuleBase" id="RU362057"/>
    </source>
</evidence>
<evidence type="ECO:0000256" key="2">
    <source>
        <dbReference type="ARBA" id="ARBA00009995"/>
    </source>
</evidence>
<evidence type="ECO:0000256" key="3">
    <source>
        <dbReference type="ARBA" id="ARBA00022679"/>
    </source>
</evidence>
<evidence type="ECO:0000256" key="4">
    <source>
        <dbReference type="ARBA" id="ARBA00047606"/>
    </source>
</evidence>
<dbReference type="GO" id="GO:0080044">
    <property type="term" value="F:quercetin 7-O-glucosyltransferase activity"/>
    <property type="evidence" value="ECO:0007669"/>
    <property type="project" value="TreeGrafter"/>
</dbReference>
<evidence type="ECO:0000313" key="7">
    <source>
        <dbReference type="EMBL" id="CAL1408594.1"/>
    </source>
</evidence>
<dbReference type="PROSITE" id="PS00375">
    <property type="entry name" value="UDPGT"/>
    <property type="match status" value="1"/>
</dbReference>
<comment type="similarity">
    <text evidence="2 5">Belongs to the UDP-glycosyltransferase family.</text>
</comment>
<keyword evidence="3 5" id="KW-0808">Transferase</keyword>
<evidence type="ECO:0000256" key="5">
    <source>
        <dbReference type="RuleBase" id="RU003718"/>
    </source>
</evidence>
<dbReference type="CDD" id="cd03784">
    <property type="entry name" value="GT1_Gtf-like"/>
    <property type="match status" value="1"/>
</dbReference>
<dbReference type="Gene3D" id="3.40.50.2000">
    <property type="entry name" value="Glycogen Phosphorylase B"/>
    <property type="match status" value="2"/>
</dbReference>
<comment type="pathway">
    <text evidence="1">Pigment biosynthesis; anthocyanin biosynthesis.</text>
</comment>
<organism evidence="7 8">
    <name type="scientific">Linum trigynum</name>
    <dbReference type="NCBI Taxonomy" id="586398"/>
    <lineage>
        <taxon>Eukaryota</taxon>
        <taxon>Viridiplantae</taxon>
        <taxon>Streptophyta</taxon>
        <taxon>Embryophyta</taxon>
        <taxon>Tracheophyta</taxon>
        <taxon>Spermatophyta</taxon>
        <taxon>Magnoliopsida</taxon>
        <taxon>eudicotyledons</taxon>
        <taxon>Gunneridae</taxon>
        <taxon>Pentapetalae</taxon>
        <taxon>rosids</taxon>
        <taxon>fabids</taxon>
        <taxon>Malpighiales</taxon>
        <taxon>Linaceae</taxon>
        <taxon>Linum</taxon>
    </lineage>
</organism>
<dbReference type="Pfam" id="PF00201">
    <property type="entry name" value="UDPGT"/>
    <property type="match status" value="1"/>
</dbReference>
<dbReference type="InterPro" id="IPR002213">
    <property type="entry name" value="UDP_glucos_trans"/>
</dbReference>
<sequence>MTAGADQQQRRRRPHVLVVTYPAQGHLNPALQFSIRLVSLGCRVTLVTTVSGHRRIDASSSSLPAEGLSIATFSDGHDDEVQTSSSSSQATDRAQRWAQLVTRGSQFLRELIASNAREGTPFACLVYTILLTWAMDAAREENLPSTLLWIQPATVLDIYYYFVNGYEEMFDNCKDPSFAVELPGLPVSFTSKDLPSIVVPSNPYPMFLEAMKNQIEVLSSSSREEDRTGTTTMVLVNTFDALELEALKALEGKLDMVGVGPLVPSSFLSVTQYPITTFNTTTNSASGDDDDDKIIISAPDYMTWLDSQATSSVVYVSFGTIAEVSRRQKEEVGKALVSSGRPFLWTLRKEAEKAGEEEGVEVARWREEMEEKAAEAGGRIVEWCSQVDVLSHGAVGCFLTHCGWNSTLESMCLGVPMVGFPQFSDQETNTKLVEDVWRTGVRVTIVPENGGGGGAVVEEGEIRRCLDLVMGDGEVGEEVRRNARKWKELARSAVGEEGGTSYANLKAFVDEITS</sequence>
<gene>
    <name evidence="7" type="ORF">LTRI10_LOCUS48173</name>
</gene>
<dbReference type="GO" id="GO:0047213">
    <property type="term" value="F:anthocyanidin 3-O-glucosyltransferase activity"/>
    <property type="evidence" value="ECO:0007669"/>
    <property type="project" value="UniProtKB-EC"/>
</dbReference>
<evidence type="ECO:0000313" key="8">
    <source>
        <dbReference type="Proteomes" id="UP001497516"/>
    </source>
</evidence>
<dbReference type="PANTHER" id="PTHR11926:SF1546">
    <property type="entry name" value="GLYCOSYLTRANSFERASE"/>
    <property type="match status" value="1"/>
</dbReference>